<dbReference type="OrthoDB" id="3028417at2759"/>
<feature type="region of interest" description="Disordered" evidence="1">
    <location>
        <begin position="130"/>
        <end position="163"/>
    </location>
</feature>
<dbReference type="EMBL" id="KN831796">
    <property type="protein sequence ID" value="KIM37668.1"/>
    <property type="molecule type" value="Genomic_DNA"/>
</dbReference>
<gene>
    <name evidence="2" type="ORF">M413DRAFT_30844</name>
</gene>
<dbReference type="HOGENOM" id="CLU_261526_0_0_1"/>
<feature type="compositionally biased region" description="Basic residues" evidence="1">
    <location>
        <begin position="1286"/>
        <end position="1300"/>
    </location>
</feature>
<accession>A0A0C2XIP2</accession>
<feature type="region of interest" description="Disordered" evidence="1">
    <location>
        <begin position="1048"/>
        <end position="1079"/>
    </location>
</feature>
<reference evidence="3" key="2">
    <citation type="submission" date="2015-01" db="EMBL/GenBank/DDBJ databases">
        <title>Evolutionary Origins and Diversification of the Mycorrhizal Mutualists.</title>
        <authorList>
            <consortium name="DOE Joint Genome Institute"/>
            <consortium name="Mycorrhizal Genomics Consortium"/>
            <person name="Kohler A."/>
            <person name="Kuo A."/>
            <person name="Nagy L.G."/>
            <person name="Floudas D."/>
            <person name="Copeland A."/>
            <person name="Barry K.W."/>
            <person name="Cichocki N."/>
            <person name="Veneault-Fourrey C."/>
            <person name="LaButti K."/>
            <person name="Lindquist E.A."/>
            <person name="Lipzen A."/>
            <person name="Lundell T."/>
            <person name="Morin E."/>
            <person name="Murat C."/>
            <person name="Riley R."/>
            <person name="Ohm R."/>
            <person name="Sun H."/>
            <person name="Tunlid A."/>
            <person name="Henrissat B."/>
            <person name="Grigoriev I.V."/>
            <person name="Hibbett D.S."/>
            <person name="Martin F."/>
        </authorList>
    </citation>
    <scope>NUCLEOTIDE SEQUENCE [LARGE SCALE GENOMIC DNA]</scope>
    <source>
        <strain evidence="3">h7</strain>
    </source>
</reference>
<proteinExistence type="predicted"/>
<feature type="compositionally biased region" description="Pro residues" evidence="1">
    <location>
        <begin position="1243"/>
        <end position="1253"/>
    </location>
</feature>
<protein>
    <submittedName>
        <fullName evidence="2">Uncharacterized protein</fullName>
    </submittedName>
</protein>
<evidence type="ECO:0000313" key="3">
    <source>
        <dbReference type="Proteomes" id="UP000053424"/>
    </source>
</evidence>
<dbReference type="Proteomes" id="UP000053424">
    <property type="component" value="Unassembled WGS sequence"/>
</dbReference>
<sequence length="1300" mass="144667">MLSESDATFIDNLSTRVITTFRNDTFPKDFIDRNPQIFLNFEWINVSKLKIFIESQSLGARDIPVKTEHVAPIIIKNEPDLDEQRRNCVPRVTGTSSGTRTSRNITGHEVIEILSDSEDERPVPKMENVSVVRTSSGEKIGERGPGIRGKTPSGGKKSLPPFDPSMFTEESDTIWTDSKVTSFALEGRFQVTKEVRVDRVEYLADIPCVWPIPKIQTAFILDLRDDAKYLVYKEAGNTMTPVTPDFLLKSMDQDSWKGGTGVSDSTAQVTFQQGFPPITCRRSRLTCKGAYACSGIDPALLNVERHDLDPVPRLRIFEAQKSTRVDERSSVEQRAATFLNVCRSRCPAVDSSGNACTGKPKMKEKSKAHSGHGQTYFIACNGWTKSFNAGHQTHTIPGNVNEDILAKLMDGRPLDTGSDTNLCSLLISSHIGLKQVLCPHPHIQGGRSDKRFPIKNYPCSASRTIYIPIDPLLRFALIVHKHIPRNHPMPKIDKASFETKSAYRKCVEAVGILGATVQTVDQASSTSVLLGGKTPGQYDSSLLNGRIKQDLISGAKKKKSPAGNGETGVYHLYLEECNKPVEERYIQSFINTPDGGTLIFTCVPSLLNLIHEVTSFECDVTFKRVQTLNEWEMVIYYPPIERAITIARVYINKADTNYYTILFDELQGLTLRLTGKPLRFKRFSPDGNLLCMNADMEAAQILGAGRSFMKTNNVAYSEIDVNSPEELLPFFVRVCLTHSKRGVLDFKFLVTADDYRRILNFPYMKSQAELDEFTLFITSLGIKKIQDWWNHKIKSAWIIPCILGSQSKIFPEHWSTTPATTNVGESQHHWSNKLTGIGLPLLEGIQTARRVDEQVADEVTNLFHQQNRANQRLLSTARKTRKDNVLHESLSSLQSRVEDEKAARQQSLHRQREISASLKTLTENGSARMSITLFEETSQLRKKIDYEKDLQRRSTITQTSLVAELSELSASASGKPAAGVSKRLPKVFSEDMEASSSGRVSAAFVRAMSDTLATAPASRTSNSVPLAMVGDFEHSEVAHSYFDDAENFEEEDDPEATFGEADLSSPSDHPRPDHSKGPANIHAISQHKFLVPTTYEFSNGDTINREEGERPQQPLAFENDSNIYGSEFRNSSLTALLMNDDDNFDFGFDFIGNSSHVGGRWAPYRSTTASSSGEDLSTYNYGGLASETYSSSEGKGGYSSIYDPGHWNSVSVDFSSSSYSEPNDVEMEDNRDMILPIPRIPTSSPPASSPPPAQHQLADTESYTLKRPRAPVAAELDTANILPSEHRRKRMKPARVTHAA</sequence>
<evidence type="ECO:0000256" key="1">
    <source>
        <dbReference type="SAM" id="MobiDB-lite"/>
    </source>
</evidence>
<evidence type="ECO:0000313" key="2">
    <source>
        <dbReference type="EMBL" id="KIM37668.1"/>
    </source>
</evidence>
<keyword evidence="3" id="KW-1185">Reference proteome</keyword>
<name>A0A0C2XIP2_HEBCY</name>
<organism evidence="2 3">
    <name type="scientific">Hebeloma cylindrosporum</name>
    <dbReference type="NCBI Taxonomy" id="76867"/>
    <lineage>
        <taxon>Eukaryota</taxon>
        <taxon>Fungi</taxon>
        <taxon>Dikarya</taxon>
        <taxon>Basidiomycota</taxon>
        <taxon>Agaricomycotina</taxon>
        <taxon>Agaricomycetes</taxon>
        <taxon>Agaricomycetidae</taxon>
        <taxon>Agaricales</taxon>
        <taxon>Agaricineae</taxon>
        <taxon>Hymenogastraceae</taxon>
        <taxon>Hebeloma</taxon>
    </lineage>
</organism>
<reference evidence="2 3" key="1">
    <citation type="submission" date="2014-04" db="EMBL/GenBank/DDBJ databases">
        <authorList>
            <consortium name="DOE Joint Genome Institute"/>
            <person name="Kuo A."/>
            <person name="Gay G."/>
            <person name="Dore J."/>
            <person name="Kohler A."/>
            <person name="Nagy L.G."/>
            <person name="Floudas D."/>
            <person name="Copeland A."/>
            <person name="Barry K.W."/>
            <person name="Cichocki N."/>
            <person name="Veneault-Fourrey C."/>
            <person name="LaButti K."/>
            <person name="Lindquist E.A."/>
            <person name="Lipzen A."/>
            <person name="Lundell T."/>
            <person name="Morin E."/>
            <person name="Murat C."/>
            <person name="Sun H."/>
            <person name="Tunlid A."/>
            <person name="Henrissat B."/>
            <person name="Grigoriev I.V."/>
            <person name="Hibbett D.S."/>
            <person name="Martin F."/>
            <person name="Nordberg H.P."/>
            <person name="Cantor M.N."/>
            <person name="Hua S.X."/>
        </authorList>
    </citation>
    <scope>NUCLEOTIDE SEQUENCE [LARGE SCALE GENOMIC DNA]</scope>
    <source>
        <strain evidence="3">h7</strain>
    </source>
</reference>
<feature type="region of interest" description="Disordered" evidence="1">
    <location>
        <begin position="1237"/>
        <end position="1300"/>
    </location>
</feature>